<feature type="compositionally biased region" description="Polar residues" evidence="1">
    <location>
        <begin position="149"/>
        <end position="165"/>
    </location>
</feature>
<feature type="compositionally biased region" description="Acidic residues" evidence="1">
    <location>
        <begin position="431"/>
        <end position="447"/>
    </location>
</feature>
<evidence type="ECO:0000259" key="2">
    <source>
        <dbReference type="PROSITE" id="PS50106"/>
    </source>
</evidence>
<feature type="region of interest" description="Disordered" evidence="1">
    <location>
        <begin position="145"/>
        <end position="165"/>
    </location>
</feature>
<feature type="domain" description="PDZ" evidence="2">
    <location>
        <begin position="185"/>
        <end position="273"/>
    </location>
</feature>
<feature type="region of interest" description="Disordered" evidence="1">
    <location>
        <begin position="424"/>
        <end position="454"/>
    </location>
</feature>
<dbReference type="PROSITE" id="PS50106">
    <property type="entry name" value="PDZ"/>
    <property type="match status" value="2"/>
</dbReference>
<keyword evidence="4" id="KW-1185">Reference proteome</keyword>
<sequence>MPSKLRDVRPQTGFSTIYETGKSPRLCDGDSVQSYSSSSKIVIRSSRSRSSSPPVGVLEISENPAPWVCGRVKLRQVNKILHYWSPFSGDQHQLNSSYSVPSNLSHFHLPASQSKNLQIARNPMPIINEAMRSNEFATFLSKSDDNLNKQDTTTTQKNSFPALNKSSSRRTIDSFFVENWSEPRMVWFPKNPTSHGLGLELVGGSKLYGRSRSGLLVSKIMKDSYAASSDCVQVGDRILQVNGQDVTEMSHSDAVKLIVNSNPPVKLFVMRMKPLDSMLESQDLVPLSPEESESEEFMEGAAPIQQRIKQLAAGGLNNIEKQQNESSKKKNQSMKKKRKKTQLEHAPHLAVSSLVRTKMKVMEWQEKILRTKMAQDLEKLSGDPQEMDKLVDKYMSFLDDNEREQLKSQQISLMVPKINVGFSSQSAASSEIDDDEEEDNSDEEEYIDGPLTQNQANKQMKRLMRKYGELEGRIFVIEIPITVFAQLQGHSANVQLGLGLTGNRDFNKMNCFVSCIKPESIAEKDGRVHVGDQLLEVNGQVLYGRSHLNAAPLIRCCYMDAIGGTGGIFRRTKVKSLRLVVQRNENNFDEMAVDYYQGSYQGPRGSVDTELFSLVDDEIAIKSPVKQRLSRSSNSGGGRLAYENIYACSLIRGSQGFGFAIMEGSFTNEPGIYVKQVISDGPAAKVCPRLLTPVIR</sequence>
<feature type="compositionally biased region" description="Basic residues" evidence="1">
    <location>
        <begin position="329"/>
        <end position="340"/>
    </location>
</feature>
<name>A0ABD2QE09_9PLAT</name>
<dbReference type="AlphaFoldDB" id="A0ABD2QE09"/>
<dbReference type="Pfam" id="PF00595">
    <property type="entry name" value="PDZ"/>
    <property type="match status" value="2"/>
</dbReference>
<accession>A0ABD2QE09</accession>
<dbReference type="PANTHER" id="PTHR19964:SF92">
    <property type="entry name" value="PATJ HOMOLOG"/>
    <property type="match status" value="1"/>
</dbReference>
<dbReference type="InterPro" id="IPR051342">
    <property type="entry name" value="PDZ_scaffold"/>
</dbReference>
<evidence type="ECO:0000313" key="3">
    <source>
        <dbReference type="EMBL" id="KAL3317793.1"/>
    </source>
</evidence>
<feature type="region of interest" description="Disordered" evidence="1">
    <location>
        <begin position="319"/>
        <end position="345"/>
    </location>
</feature>
<reference evidence="3 4" key="1">
    <citation type="submission" date="2024-11" db="EMBL/GenBank/DDBJ databases">
        <title>Adaptive evolution of stress response genes in parasites aligns with host niche diversity.</title>
        <authorList>
            <person name="Hahn C."/>
            <person name="Resl P."/>
        </authorList>
    </citation>
    <scope>NUCLEOTIDE SEQUENCE [LARGE SCALE GENOMIC DNA]</scope>
    <source>
        <strain evidence="3">EGGRZ-B1_66</strain>
        <tissue evidence="3">Body</tissue>
    </source>
</reference>
<proteinExistence type="predicted"/>
<dbReference type="CDD" id="cd00136">
    <property type="entry name" value="PDZ_canonical"/>
    <property type="match status" value="1"/>
</dbReference>
<dbReference type="SUPFAM" id="SSF50156">
    <property type="entry name" value="PDZ domain-like"/>
    <property type="match status" value="3"/>
</dbReference>
<dbReference type="Gene3D" id="2.30.42.10">
    <property type="match status" value="3"/>
</dbReference>
<dbReference type="InterPro" id="IPR001478">
    <property type="entry name" value="PDZ"/>
</dbReference>
<dbReference type="EMBL" id="JBJKFK010000330">
    <property type="protein sequence ID" value="KAL3317793.1"/>
    <property type="molecule type" value="Genomic_DNA"/>
</dbReference>
<gene>
    <name evidence="3" type="ORF">Ciccas_003554</name>
</gene>
<dbReference type="Proteomes" id="UP001626550">
    <property type="component" value="Unassembled WGS sequence"/>
</dbReference>
<protein>
    <recommendedName>
        <fullName evidence="2">PDZ domain-containing protein</fullName>
    </recommendedName>
</protein>
<dbReference type="InterPro" id="IPR036034">
    <property type="entry name" value="PDZ_sf"/>
</dbReference>
<evidence type="ECO:0000313" key="4">
    <source>
        <dbReference type="Proteomes" id="UP001626550"/>
    </source>
</evidence>
<dbReference type="SMART" id="SM00228">
    <property type="entry name" value="PDZ"/>
    <property type="match status" value="2"/>
</dbReference>
<feature type="domain" description="PDZ" evidence="2">
    <location>
        <begin position="484"/>
        <end position="555"/>
    </location>
</feature>
<comment type="caution">
    <text evidence="3">The sequence shown here is derived from an EMBL/GenBank/DDBJ whole genome shotgun (WGS) entry which is preliminary data.</text>
</comment>
<organism evidence="3 4">
    <name type="scientific">Cichlidogyrus casuarinus</name>
    <dbReference type="NCBI Taxonomy" id="1844966"/>
    <lineage>
        <taxon>Eukaryota</taxon>
        <taxon>Metazoa</taxon>
        <taxon>Spiralia</taxon>
        <taxon>Lophotrochozoa</taxon>
        <taxon>Platyhelminthes</taxon>
        <taxon>Monogenea</taxon>
        <taxon>Monopisthocotylea</taxon>
        <taxon>Dactylogyridea</taxon>
        <taxon>Ancyrocephalidae</taxon>
        <taxon>Cichlidogyrus</taxon>
    </lineage>
</organism>
<dbReference type="PANTHER" id="PTHR19964">
    <property type="entry name" value="MULTIPLE PDZ DOMAIN PROTEIN"/>
    <property type="match status" value="1"/>
</dbReference>
<evidence type="ECO:0000256" key="1">
    <source>
        <dbReference type="SAM" id="MobiDB-lite"/>
    </source>
</evidence>